<dbReference type="RefSeq" id="WP_092653690.1">
    <property type="nucleotide sequence ID" value="NZ_LT629732.1"/>
</dbReference>
<protein>
    <recommendedName>
        <fullName evidence="3">Sulfotransferase family protein</fullName>
    </recommendedName>
</protein>
<evidence type="ECO:0008006" key="3">
    <source>
        <dbReference type="Google" id="ProtNLM"/>
    </source>
</evidence>
<keyword evidence="2" id="KW-1185">Reference proteome</keyword>
<evidence type="ECO:0000313" key="2">
    <source>
        <dbReference type="Proteomes" id="UP000198983"/>
    </source>
</evidence>
<name>A0A1H1S4F0_9ACTN</name>
<sequence length="205" mass="23358">MTLQVIGAGWARTGTTSMKRALEMLGLPCHHMHEVFDHPEQADLFLEAAKAGPDFDWERIYADYAATVDWPGSVFWRELLTAYPDAKVLLTVRDPERWFASYHATVYRPIALGWDDPRAERWNAMAQEVVVRRLLDGEPHDRARLVAAFERHNAEVRATVPADRLLVHHVGDGWEPLCAFLDRPVPAEPYPHLNESATWGNRPAD</sequence>
<dbReference type="PANTHER" id="PTHR36978">
    <property type="entry name" value="P-LOOP CONTAINING NUCLEOTIDE TRIPHOSPHATE HYDROLASE"/>
    <property type="match status" value="1"/>
</dbReference>
<organism evidence="1 2">
    <name type="scientific">Actinopolymorpha singaporensis</name>
    <dbReference type="NCBI Taxonomy" id="117157"/>
    <lineage>
        <taxon>Bacteria</taxon>
        <taxon>Bacillati</taxon>
        <taxon>Actinomycetota</taxon>
        <taxon>Actinomycetes</taxon>
        <taxon>Propionibacteriales</taxon>
        <taxon>Actinopolymorphaceae</taxon>
        <taxon>Actinopolymorpha</taxon>
    </lineage>
</organism>
<accession>A0A1H1S4F0</accession>
<dbReference type="InterPro" id="IPR027417">
    <property type="entry name" value="P-loop_NTPase"/>
</dbReference>
<dbReference type="EMBL" id="LT629732">
    <property type="protein sequence ID" value="SDS42970.1"/>
    <property type="molecule type" value="Genomic_DNA"/>
</dbReference>
<dbReference type="PANTHER" id="PTHR36978:SF4">
    <property type="entry name" value="P-LOOP CONTAINING NUCLEOSIDE TRIPHOSPHATE HYDROLASE PROTEIN"/>
    <property type="match status" value="1"/>
</dbReference>
<dbReference type="InterPro" id="IPR040632">
    <property type="entry name" value="Sulfotransfer_4"/>
</dbReference>
<dbReference type="Proteomes" id="UP000198983">
    <property type="component" value="Chromosome I"/>
</dbReference>
<dbReference type="Pfam" id="PF17784">
    <property type="entry name" value="Sulfotransfer_4"/>
    <property type="match status" value="1"/>
</dbReference>
<dbReference type="Gene3D" id="3.40.50.300">
    <property type="entry name" value="P-loop containing nucleotide triphosphate hydrolases"/>
    <property type="match status" value="1"/>
</dbReference>
<proteinExistence type="predicted"/>
<dbReference type="AlphaFoldDB" id="A0A1H1S4F0"/>
<evidence type="ECO:0000313" key="1">
    <source>
        <dbReference type="EMBL" id="SDS42970.1"/>
    </source>
</evidence>
<dbReference type="SUPFAM" id="SSF52540">
    <property type="entry name" value="P-loop containing nucleoside triphosphate hydrolases"/>
    <property type="match status" value="1"/>
</dbReference>
<dbReference type="OrthoDB" id="285690at2"/>
<gene>
    <name evidence="1" type="ORF">SAMN04489717_2666</name>
</gene>
<reference evidence="1 2" key="1">
    <citation type="submission" date="2016-10" db="EMBL/GenBank/DDBJ databases">
        <authorList>
            <person name="de Groot N.N."/>
        </authorList>
    </citation>
    <scope>NUCLEOTIDE SEQUENCE [LARGE SCALE GENOMIC DNA]</scope>
    <source>
        <strain evidence="1 2">DSM 22024</strain>
    </source>
</reference>
<dbReference type="STRING" id="117157.SAMN04489717_2666"/>